<feature type="region of interest" description="Disordered" evidence="1">
    <location>
        <begin position="54"/>
        <end position="83"/>
    </location>
</feature>
<dbReference type="Proteomes" id="UP000298763">
    <property type="component" value="Chromosome"/>
</dbReference>
<evidence type="ECO:0000313" key="5">
    <source>
        <dbReference type="Proteomes" id="UP000584325"/>
    </source>
</evidence>
<evidence type="ECO:0000313" key="2">
    <source>
        <dbReference type="EMBL" id="MBB3221110.1"/>
    </source>
</evidence>
<sequence length="138" mass="15142">MRDSRQDEATARAIDIALVLRKLRGMDAAKDYLRSAHVAEELIARTLTTDAIRASMTAPSRSPDPDTGPVPGSPKATPFYQTTGRRHDVVRAALVQVAIALNGRQLAGRAEEILRREALSDDVIARVLGQDDSRRRMP</sequence>
<proteinExistence type="predicted"/>
<dbReference type="EMBL" id="CP040017">
    <property type="protein sequence ID" value="QCP10304.1"/>
    <property type="molecule type" value="Genomic_DNA"/>
</dbReference>
<evidence type="ECO:0000256" key="1">
    <source>
        <dbReference type="SAM" id="MobiDB-lite"/>
    </source>
</evidence>
<gene>
    <name evidence="3" type="ORF">FCL38_07595</name>
    <name evidence="2" type="ORF">FHS02_001917</name>
</gene>
<name>A0A4P8HPB3_9BURK</name>
<dbReference type="EMBL" id="JACHXS010000003">
    <property type="protein sequence ID" value="MBB3221110.1"/>
    <property type="molecule type" value="Genomic_DNA"/>
</dbReference>
<keyword evidence="4" id="KW-1185">Reference proteome</keyword>
<dbReference type="AlphaFoldDB" id="A0A4P8HPB3"/>
<evidence type="ECO:0000313" key="3">
    <source>
        <dbReference type="EMBL" id="QCP10304.1"/>
    </source>
</evidence>
<dbReference type="RefSeq" id="WP_137313188.1">
    <property type="nucleotide sequence ID" value="NZ_CP040017.1"/>
</dbReference>
<organism evidence="2 5">
    <name type="scientific">Pseudoduganella umbonata</name>
    <dbReference type="NCBI Taxonomy" id="864828"/>
    <lineage>
        <taxon>Bacteria</taxon>
        <taxon>Pseudomonadati</taxon>
        <taxon>Pseudomonadota</taxon>
        <taxon>Betaproteobacteria</taxon>
        <taxon>Burkholderiales</taxon>
        <taxon>Oxalobacteraceae</taxon>
        <taxon>Telluria group</taxon>
        <taxon>Pseudoduganella</taxon>
    </lineage>
</organism>
<dbReference type="OrthoDB" id="8759694at2"/>
<evidence type="ECO:0000313" key="4">
    <source>
        <dbReference type="Proteomes" id="UP000298763"/>
    </source>
</evidence>
<reference evidence="3 4" key="1">
    <citation type="submission" date="2019-05" db="EMBL/GenBank/DDBJ databases">
        <title>Draft Genome Sequences of Six Type Strains of the Genus Massilia.</title>
        <authorList>
            <person name="Miess H."/>
            <person name="Frediansyhah A."/>
            <person name="Gross H."/>
        </authorList>
    </citation>
    <scope>NUCLEOTIDE SEQUENCE [LARGE SCALE GENOMIC DNA]</scope>
    <source>
        <strain evidence="3 4">DSMZ 26121</strain>
    </source>
</reference>
<protein>
    <submittedName>
        <fullName evidence="2">Uncharacterized protein</fullName>
    </submittedName>
</protein>
<reference evidence="2 5" key="2">
    <citation type="submission" date="2020-08" db="EMBL/GenBank/DDBJ databases">
        <title>Genomic Encyclopedia of Type Strains, Phase III (KMG-III): the genomes of soil and plant-associated and newly described type strains.</title>
        <authorList>
            <person name="Whitman W."/>
        </authorList>
    </citation>
    <scope>NUCLEOTIDE SEQUENCE [LARGE SCALE GENOMIC DNA]</scope>
    <source>
        <strain evidence="2 5">CECT 7753</strain>
    </source>
</reference>
<dbReference type="Proteomes" id="UP000584325">
    <property type="component" value="Unassembled WGS sequence"/>
</dbReference>
<accession>A0A4P8HPB3</accession>